<keyword evidence="5" id="KW-1185">Reference proteome</keyword>
<gene>
    <name evidence="4" type="ORF">LSH36_6g03066</name>
</gene>
<evidence type="ECO:0000256" key="1">
    <source>
        <dbReference type="ARBA" id="ARBA00008666"/>
    </source>
</evidence>
<sequence>MHYIEENLNESRERIEEKKKLLEEAQKSKSPFLSKPSDRIKNISKITMQPNKAAVKKDSGKLKFVELHQYPGYEPKELTPLPHDVTPVEILTKVANAQPSLRKMLRYRPVFEKLFYSAMSQAILQDYPSLLSQAVYAAFCGSFPDSYRMFDPDFKEDLVVLVYEWVVGTRPAPRIWMSWNYKDHEPPGLKQREKLTKQSKSNKAPSVSLDFLDMLGSNNNAGSQSTLNQTGSVSSVSSVGGQVTGQHGRLNRKYYSNKTTKANSLNPSQTADMAAIQAVEKAQNEPATARVQTGIRKSSRGLPVPKAGKVAEPNNEVDGLTTIAEYEENEQRELMKDAKESKASFLLPQRTPSQEFILDAPTYKDLIAETFRTVRERAKNYNILTEIDKEEHKKFIRKQRQEHLEFKKKEALLLSNRSEVKRISDLIMLELKKDHDSIGTGIRNEIDAALAALE</sequence>
<evidence type="ECO:0000256" key="3">
    <source>
        <dbReference type="SAM" id="MobiDB-lite"/>
    </source>
</evidence>
<organism evidence="4 5">
    <name type="scientific">Paralvinella palmiformis</name>
    <dbReference type="NCBI Taxonomy" id="53620"/>
    <lineage>
        <taxon>Eukaryota</taxon>
        <taxon>Metazoa</taxon>
        <taxon>Spiralia</taxon>
        <taxon>Lophotrochozoa</taxon>
        <taxon>Annelida</taxon>
        <taxon>Polychaeta</taxon>
        <taxon>Sedentaria</taxon>
        <taxon>Canalipalpata</taxon>
        <taxon>Terebellida</taxon>
        <taxon>Terebelliformia</taxon>
        <taxon>Alvinellidae</taxon>
        <taxon>Paralvinella</taxon>
    </lineage>
</organism>
<reference evidence="4" key="1">
    <citation type="journal article" date="2023" name="Mol. Biol. Evol.">
        <title>Third-Generation Sequencing Reveals the Adaptive Role of the Epigenome in Three Deep-Sea Polychaetes.</title>
        <authorList>
            <person name="Perez M."/>
            <person name="Aroh O."/>
            <person name="Sun Y."/>
            <person name="Lan Y."/>
            <person name="Juniper S.K."/>
            <person name="Young C.R."/>
            <person name="Angers B."/>
            <person name="Qian P.Y."/>
        </authorList>
    </citation>
    <scope>NUCLEOTIDE SEQUENCE</scope>
    <source>
        <strain evidence="4">P08H-3</strain>
    </source>
</reference>
<comment type="caution">
    <text evidence="4">The sequence shown here is derived from an EMBL/GenBank/DDBJ whole genome shotgun (WGS) entry which is preliminary data.</text>
</comment>
<dbReference type="EMBL" id="JAODUP010000006">
    <property type="protein sequence ID" value="KAK2169856.1"/>
    <property type="molecule type" value="Genomic_DNA"/>
</dbReference>
<dbReference type="PANTHER" id="PTHR33560:SF1">
    <property type="entry name" value="PROTEIN FAM227A"/>
    <property type="match status" value="1"/>
</dbReference>
<name>A0AAD9NIS2_9ANNE</name>
<evidence type="ECO:0000313" key="5">
    <source>
        <dbReference type="Proteomes" id="UP001208570"/>
    </source>
</evidence>
<feature type="region of interest" description="Disordered" evidence="3">
    <location>
        <begin position="284"/>
        <end position="308"/>
    </location>
</feature>
<dbReference type="PANTHER" id="PTHR33560">
    <property type="entry name" value="PROTEIN FAM227B"/>
    <property type="match status" value="1"/>
</dbReference>
<evidence type="ECO:0000313" key="4">
    <source>
        <dbReference type="EMBL" id="KAK2169856.1"/>
    </source>
</evidence>
<dbReference type="InterPro" id="IPR029417">
    <property type="entry name" value="FAM227"/>
</dbReference>
<feature type="region of interest" description="Disordered" evidence="3">
    <location>
        <begin position="220"/>
        <end position="246"/>
    </location>
</feature>
<evidence type="ECO:0000256" key="2">
    <source>
        <dbReference type="SAM" id="Coils"/>
    </source>
</evidence>
<feature type="coiled-coil region" evidence="2">
    <location>
        <begin position="1"/>
        <end position="28"/>
    </location>
</feature>
<feature type="compositionally biased region" description="Low complexity" evidence="3">
    <location>
        <begin position="229"/>
        <end position="246"/>
    </location>
</feature>
<proteinExistence type="inferred from homology"/>
<protein>
    <submittedName>
        <fullName evidence="4">Uncharacterized protein</fullName>
    </submittedName>
</protein>
<accession>A0AAD9NIS2</accession>
<comment type="similarity">
    <text evidence="1">Belongs to the FAM227 family.</text>
</comment>
<dbReference type="Proteomes" id="UP001208570">
    <property type="component" value="Unassembled WGS sequence"/>
</dbReference>
<dbReference type="Pfam" id="PF14922">
    <property type="entry name" value="FWWh"/>
    <property type="match status" value="1"/>
</dbReference>
<dbReference type="AlphaFoldDB" id="A0AAD9NIS2"/>
<keyword evidence="2" id="KW-0175">Coiled coil</keyword>